<dbReference type="EMBL" id="LQPN01000080">
    <property type="protein sequence ID" value="ORW36457.1"/>
    <property type="molecule type" value="Genomic_DNA"/>
</dbReference>
<dbReference type="Pfam" id="PF05235">
    <property type="entry name" value="CHAD"/>
    <property type="match status" value="1"/>
</dbReference>
<accession>A0A1X2A2S5</accession>
<feature type="domain" description="CHAD" evidence="1">
    <location>
        <begin position="1"/>
        <end position="267"/>
    </location>
</feature>
<gene>
    <name evidence="2" type="ORF">AWB90_25210</name>
</gene>
<comment type="caution">
    <text evidence="2">The sequence shown here is derived from an EMBL/GenBank/DDBJ whole genome shotgun (WGS) entry which is preliminary data.</text>
</comment>
<evidence type="ECO:0000259" key="1">
    <source>
        <dbReference type="PROSITE" id="PS51708"/>
    </source>
</evidence>
<dbReference type="Proteomes" id="UP000193285">
    <property type="component" value="Unassembled WGS sequence"/>
</dbReference>
<dbReference type="PROSITE" id="PS51708">
    <property type="entry name" value="CHAD"/>
    <property type="match status" value="1"/>
</dbReference>
<dbReference type="InterPro" id="IPR038186">
    <property type="entry name" value="CHAD_dom_sf"/>
</dbReference>
<evidence type="ECO:0000313" key="2">
    <source>
        <dbReference type="EMBL" id="ORW36457.1"/>
    </source>
</evidence>
<dbReference type="InterPro" id="IPR007899">
    <property type="entry name" value="CHAD_dom"/>
</dbReference>
<reference evidence="2 3" key="1">
    <citation type="journal article" date="2015" name="Emerg. Microbes Infect.">
        <title>Characterization of 17 strains belonging to the Mycobacterium simiae complex and description of Mycobacterium paraense sp. nov.</title>
        <authorList>
            <person name="Fusco da Costa A.R."/>
            <person name="Fedrizzi T."/>
            <person name="Lopes M.L."/>
            <person name="Pecorari M."/>
            <person name="Oliveira da Costa W.L."/>
            <person name="Giacobazzi E."/>
            <person name="da Costa Bahia J.R."/>
            <person name="De Sanctis V."/>
            <person name="Batista Lima K.V."/>
            <person name="Bertorelli R."/>
            <person name="Grottola A."/>
            <person name="Fabio A."/>
            <person name="Mariottini A."/>
            <person name="Ferretti P."/>
            <person name="Di Leva F."/>
            <person name="Fregni Serpini G."/>
            <person name="Tagliazucchi S."/>
            <person name="Rumpianesi F."/>
            <person name="Jousson O."/>
            <person name="Segata N."/>
            <person name="Tortoli E."/>
        </authorList>
    </citation>
    <scope>NUCLEOTIDE SEQUENCE [LARGE SCALE GENOMIC DNA]</scope>
    <source>
        <strain evidence="2 3">IEC33</strain>
    </source>
</reference>
<dbReference type="AlphaFoldDB" id="A0A1X2A2S5"/>
<name>A0A1X2A2S5_9MYCO</name>
<organism evidence="2 3">
    <name type="scientific">Mycobacterium paraense</name>
    <dbReference type="NCBI Taxonomy" id="767916"/>
    <lineage>
        <taxon>Bacteria</taxon>
        <taxon>Bacillati</taxon>
        <taxon>Actinomycetota</taxon>
        <taxon>Actinomycetes</taxon>
        <taxon>Mycobacteriales</taxon>
        <taxon>Mycobacteriaceae</taxon>
        <taxon>Mycobacterium</taxon>
        <taxon>Mycobacterium simiae complex</taxon>
    </lineage>
</organism>
<dbReference type="Gene3D" id="1.40.20.10">
    <property type="entry name" value="CHAD domain"/>
    <property type="match status" value="1"/>
</dbReference>
<dbReference type="PANTHER" id="PTHR39339:SF1">
    <property type="entry name" value="CHAD DOMAIN-CONTAINING PROTEIN"/>
    <property type="match status" value="1"/>
</dbReference>
<dbReference type="STRING" id="767916.AWB91_18345"/>
<sequence length="267" mass="30369">MTDYLNAQIDEFENGDSELRHGETPDTIHDTRVATRRFRSTLRVFGKFFDGAAGDLDRELKWYAGLLGDVRDCQVQGRRFDEALDAMPEELILGPVRARIHSDLRAIELPARTRLSEAMDSDRYHRLQEVLRRWREEPPVDPALSAAALRKPARRAQRKADRRLVAALDSGDDVLLHKARKAAKRARYAAELRKPLDKRAKRTIKHYKRIQGLLGDHQDTVVATGALRQMALTAGTTVGENGFSYGMLYAREQQIARRCRQGALQLV</sequence>
<protein>
    <recommendedName>
        <fullName evidence="1">CHAD domain-containing protein</fullName>
    </recommendedName>
</protein>
<proteinExistence type="predicted"/>
<dbReference type="SMART" id="SM00880">
    <property type="entry name" value="CHAD"/>
    <property type="match status" value="1"/>
</dbReference>
<evidence type="ECO:0000313" key="3">
    <source>
        <dbReference type="Proteomes" id="UP000193285"/>
    </source>
</evidence>
<dbReference type="PANTHER" id="PTHR39339">
    <property type="entry name" value="SLR1444 PROTEIN"/>
    <property type="match status" value="1"/>
</dbReference>